<comment type="caution">
    <text evidence="1">The sequence shown here is derived from an EMBL/GenBank/DDBJ whole genome shotgun (WGS) entry which is preliminary data.</text>
</comment>
<name>A0A448WGX7_9PLAT</name>
<dbReference type="AlphaFoldDB" id="A0A448WGX7"/>
<protein>
    <submittedName>
        <fullName evidence="1">Uncharacterized protein</fullName>
    </submittedName>
</protein>
<keyword evidence="2" id="KW-1185">Reference proteome</keyword>
<accession>A0A448WGX7</accession>
<dbReference type="Proteomes" id="UP000784294">
    <property type="component" value="Unassembled WGS sequence"/>
</dbReference>
<reference evidence="1" key="1">
    <citation type="submission" date="2018-11" db="EMBL/GenBank/DDBJ databases">
        <authorList>
            <consortium name="Pathogen Informatics"/>
        </authorList>
    </citation>
    <scope>NUCLEOTIDE SEQUENCE</scope>
</reference>
<proteinExistence type="predicted"/>
<evidence type="ECO:0000313" key="2">
    <source>
        <dbReference type="Proteomes" id="UP000784294"/>
    </source>
</evidence>
<organism evidence="1 2">
    <name type="scientific">Protopolystoma xenopodis</name>
    <dbReference type="NCBI Taxonomy" id="117903"/>
    <lineage>
        <taxon>Eukaryota</taxon>
        <taxon>Metazoa</taxon>
        <taxon>Spiralia</taxon>
        <taxon>Lophotrochozoa</taxon>
        <taxon>Platyhelminthes</taxon>
        <taxon>Monogenea</taxon>
        <taxon>Polyopisthocotylea</taxon>
        <taxon>Polystomatidea</taxon>
        <taxon>Polystomatidae</taxon>
        <taxon>Protopolystoma</taxon>
    </lineage>
</organism>
<dbReference type="EMBL" id="CAAALY010012024">
    <property type="protein sequence ID" value="VEL11510.1"/>
    <property type="molecule type" value="Genomic_DNA"/>
</dbReference>
<sequence>MSLLDLKFFHFIADREYEASNNSTATYKISASETVAHFQDKEDQLSSQSTAVILTPPYSSSSVPTSSKSFKPQCAKLGQIATRPISKQAFDGRSTASNAQDKLLLRTISVSSREVPIKTFRVNRNSDQLDCLDGEEPIEVGLEMQEIFCEPSSTERPTRKQERELW</sequence>
<gene>
    <name evidence="1" type="ORF">PXEA_LOCUS4950</name>
</gene>
<evidence type="ECO:0000313" key="1">
    <source>
        <dbReference type="EMBL" id="VEL11510.1"/>
    </source>
</evidence>